<dbReference type="EMBL" id="CAEZXP010000001">
    <property type="protein sequence ID" value="CAB4684161.1"/>
    <property type="molecule type" value="Genomic_DNA"/>
</dbReference>
<protein>
    <submittedName>
        <fullName evidence="3">Unannotated protein</fullName>
    </submittedName>
</protein>
<feature type="region of interest" description="Disordered" evidence="1">
    <location>
        <begin position="90"/>
        <end position="122"/>
    </location>
</feature>
<evidence type="ECO:0000256" key="2">
    <source>
        <dbReference type="SAM" id="Phobius"/>
    </source>
</evidence>
<sequence length="122" mass="12790">MRNPVRNEESAFRFLVGLIGYFVLIVVGAKIARWLGLAVFLLLTGAAGWWFSRPAPKSDDDTNVLFTPDVLAPTDMPSVESGLLAASSPLAPVEPLGEGHSVKAETAPDAATSVAADAAPSR</sequence>
<proteinExistence type="predicted"/>
<feature type="transmembrane region" description="Helical" evidence="2">
    <location>
        <begin position="12"/>
        <end position="28"/>
    </location>
</feature>
<organism evidence="3">
    <name type="scientific">freshwater metagenome</name>
    <dbReference type="NCBI Taxonomy" id="449393"/>
    <lineage>
        <taxon>unclassified sequences</taxon>
        <taxon>metagenomes</taxon>
        <taxon>ecological metagenomes</taxon>
    </lineage>
</organism>
<evidence type="ECO:0000256" key="1">
    <source>
        <dbReference type="SAM" id="MobiDB-lite"/>
    </source>
</evidence>
<evidence type="ECO:0000313" key="3">
    <source>
        <dbReference type="EMBL" id="CAB4684161.1"/>
    </source>
</evidence>
<keyword evidence="2" id="KW-0812">Transmembrane</keyword>
<dbReference type="AlphaFoldDB" id="A0A6J6NC15"/>
<feature type="transmembrane region" description="Helical" evidence="2">
    <location>
        <begin position="34"/>
        <end position="51"/>
    </location>
</feature>
<reference evidence="3" key="1">
    <citation type="submission" date="2020-05" db="EMBL/GenBank/DDBJ databases">
        <authorList>
            <person name="Chiriac C."/>
            <person name="Salcher M."/>
            <person name="Ghai R."/>
            <person name="Kavagutti S V."/>
        </authorList>
    </citation>
    <scope>NUCLEOTIDE SEQUENCE</scope>
</reference>
<name>A0A6J6NC15_9ZZZZ</name>
<keyword evidence="2" id="KW-1133">Transmembrane helix</keyword>
<gene>
    <name evidence="3" type="ORF">UFOPK2399_00162</name>
</gene>
<accession>A0A6J6NC15</accession>
<feature type="compositionally biased region" description="Low complexity" evidence="1">
    <location>
        <begin position="104"/>
        <end position="122"/>
    </location>
</feature>
<keyword evidence="2" id="KW-0472">Membrane</keyword>